<accession>A0A016W2G5</accession>
<dbReference type="Proteomes" id="UP000024635">
    <property type="component" value="Unassembled WGS sequence"/>
</dbReference>
<reference evidence="3" key="1">
    <citation type="journal article" date="2015" name="Nat. Genet.">
        <title>The genome and transcriptome of the zoonotic hookworm Ancylostoma ceylanicum identify infection-specific gene families.</title>
        <authorList>
            <person name="Schwarz E.M."/>
            <person name="Hu Y."/>
            <person name="Antoshechkin I."/>
            <person name="Miller M.M."/>
            <person name="Sternberg P.W."/>
            <person name="Aroian R.V."/>
        </authorList>
    </citation>
    <scope>NUCLEOTIDE SEQUENCE</scope>
    <source>
        <strain evidence="3">HY135</strain>
    </source>
</reference>
<keyword evidence="1" id="KW-1133">Transmembrane helix</keyword>
<comment type="caution">
    <text evidence="2">The sequence shown here is derived from an EMBL/GenBank/DDBJ whole genome shotgun (WGS) entry which is preliminary data.</text>
</comment>
<name>A0A016W2G5_9BILA</name>
<feature type="transmembrane region" description="Helical" evidence="1">
    <location>
        <begin position="80"/>
        <end position="101"/>
    </location>
</feature>
<gene>
    <name evidence="2" type="primary">Acey_s0001.g203</name>
    <name evidence="2" type="ORF">Y032_0001g203</name>
</gene>
<feature type="transmembrane region" description="Helical" evidence="1">
    <location>
        <begin position="146"/>
        <end position="168"/>
    </location>
</feature>
<keyword evidence="1" id="KW-0472">Membrane</keyword>
<keyword evidence="1" id="KW-0812">Transmembrane</keyword>
<proteinExistence type="predicted"/>
<sequence>MASRLLHPNLVRLVQHYGTIIIRESAVTKFVVLTLIFLFFLAIVVTMNTELLILVWVDSTMSWAIMDNPAADVYELFNHLYNYGVGFINLVAFSCLFLILFRRKQLSFTRNREVRMSLQVLCMVLGNLACFVFWEFGSMIEYDALNLILTETIDLLFFDITILPYLILNRSIHSQLKTILMAKSSHSNLKMDMRIIRVHPA</sequence>
<evidence type="ECO:0000256" key="1">
    <source>
        <dbReference type="SAM" id="Phobius"/>
    </source>
</evidence>
<evidence type="ECO:0000313" key="2">
    <source>
        <dbReference type="EMBL" id="EYC34024.1"/>
    </source>
</evidence>
<keyword evidence="3" id="KW-1185">Reference proteome</keyword>
<dbReference type="EMBL" id="JARK01001337">
    <property type="protein sequence ID" value="EYC34024.1"/>
    <property type="molecule type" value="Genomic_DNA"/>
</dbReference>
<evidence type="ECO:0000313" key="3">
    <source>
        <dbReference type="Proteomes" id="UP000024635"/>
    </source>
</evidence>
<dbReference type="OrthoDB" id="5821374at2759"/>
<feature type="transmembrane region" description="Helical" evidence="1">
    <location>
        <begin position="30"/>
        <end position="57"/>
    </location>
</feature>
<organism evidence="2 3">
    <name type="scientific">Ancylostoma ceylanicum</name>
    <dbReference type="NCBI Taxonomy" id="53326"/>
    <lineage>
        <taxon>Eukaryota</taxon>
        <taxon>Metazoa</taxon>
        <taxon>Ecdysozoa</taxon>
        <taxon>Nematoda</taxon>
        <taxon>Chromadorea</taxon>
        <taxon>Rhabditida</taxon>
        <taxon>Rhabditina</taxon>
        <taxon>Rhabditomorpha</taxon>
        <taxon>Strongyloidea</taxon>
        <taxon>Ancylostomatidae</taxon>
        <taxon>Ancylostomatinae</taxon>
        <taxon>Ancylostoma</taxon>
    </lineage>
</organism>
<feature type="transmembrane region" description="Helical" evidence="1">
    <location>
        <begin position="113"/>
        <end position="134"/>
    </location>
</feature>
<dbReference type="AlphaFoldDB" id="A0A016W2G5"/>
<protein>
    <recommendedName>
        <fullName evidence="4">Serpentine receptor class gamma</fullName>
    </recommendedName>
</protein>
<evidence type="ECO:0008006" key="4">
    <source>
        <dbReference type="Google" id="ProtNLM"/>
    </source>
</evidence>